<dbReference type="EMBL" id="BGPR01003020">
    <property type="protein sequence ID" value="GBM82593.1"/>
    <property type="molecule type" value="Genomic_DNA"/>
</dbReference>
<comment type="caution">
    <text evidence="1">The sequence shown here is derived from an EMBL/GenBank/DDBJ whole genome shotgun (WGS) entry which is preliminary data.</text>
</comment>
<dbReference type="Proteomes" id="UP000499080">
    <property type="component" value="Unassembled WGS sequence"/>
</dbReference>
<evidence type="ECO:0000313" key="2">
    <source>
        <dbReference type="Proteomes" id="UP000499080"/>
    </source>
</evidence>
<accession>A0A4Y2IXM5</accession>
<dbReference type="AlphaFoldDB" id="A0A4Y2IXM5"/>
<gene>
    <name evidence="1" type="ORF">AVEN_201872_1</name>
</gene>
<sequence length="233" mass="25738">MRLNKTLFVGTVRSNGTLFVGTVSLNKMLFVCTARADETLIAATALTECCWSIYDATVSHAFSISFILPEDCCLLLPPPPLTNSSPQLLALKHNATTLGLCWPALVCTLPPCLSISLIQSQDLDQRHNIIDKGLHRYVTKPLKLKFDNAVLPKPRSRRSEGSFGSPFSRNLDHLERSNVVEVIFPKLLDCKIGPLSHPRTTLEECFNPITPNEAVQEFPLSSDDGRSQAVGFF</sequence>
<protein>
    <submittedName>
        <fullName evidence="1">Uncharacterized protein</fullName>
    </submittedName>
</protein>
<keyword evidence="2" id="KW-1185">Reference proteome</keyword>
<evidence type="ECO:0000313" key="1">
    <source>
        <dbReference type="EMBL" id="GBM82593.1"/>
    </source>
</evidence>
<reference evidence="1 2" key="1">
    <citation type="journal article" date="2019" name="Sci. Rep.">
        <title>Orb-weaving spider Araneus ventricosus genome elucidates the spidroin gene catalogue.</title>
        <authorList>
            <person name="Kono N."/>
            <person name="Nakamura H."/>
            <person name="Ohtoshi R."/>
            <person name="Moran D.A.P."/>
            <person name="Shinohara A."/>
            <person name="Yoshida Y."/>
            <person name="Fujiwara M."/>
            <person name="Mori M."/>
            <person name="Tomita M."/>
            <person name="Arakawa K."/>
        </authorList>
    </citation>
    <scope>NUCLEOTIDE SEQUENCE [LARGE SCALE GENOMIC DNA]</scope>
</reference>
<name>A0A4Y2IXM5_ARAVE</name>
<proteinExistence type="predicted"/>
<organism evidence="1 2">
    <name type="scientific">Araneus ventricosus</name>
    <name type="common">Orbweaver spider</name>
    <name type="synonym">Epeira ventricosa</name>
    <dbReference type="NCBI Taxonomy" id="182803"/>
    <lineage>
        <taxon>Eukaryota</taxon>
        <taxon>Metazoa</taxon>
        <taxon>Ecdysozoa</taxon>
        <taxon>Arthropoda</taxon>
        <taxon>Chelicerata</taxon>
        <taxon>Arachnida</taxon>
        <taxon>Araneae</taxon>
        <taxon>Araneomorphae</taxon>
        <taxon>Entelegynae</taxon>
        <taxon>Araneoidea</taxon>
        <taxon>Araneidae</taxon>
        <taxon>Araneus</taxon>
    </lineage>
</organism>